<reference evidence="2" key="1">
    <citation type="submission" date="2021-01" db="EMBL/GenBank/DDBJ databases">
        <authorList>
            <person name="Corre E."/>
            <person name="Pelletier E."/>
            <person name="Niang G."/>
            <person name="Scheremetjew M."/>
            <person name="Finn R."/>
            <person name="Kale V."/>
            <person name="Holt S."/>
            <person name="Cochrane G."/>
            <person name="Meng A."/>
            <person name="Brown T."/>
            <person name="Cohen L."/>
        </authorList>
    </citation>
    <scope>NUCLEOTIDE SEQUENCE</scope>
    <source>
        <strain evidence="2">CCMP281</strain>
    </source>
</reference>
<evidence type="ECO:0000256" key="1">
    <source>
        <dbReference type="SAM" id="SignalP"/>
    </source>
</evidence>
<dbReference type="AlphaFoldDB" id="A0A7S3AM34"/>
<gene>
    <name evidence="2" type="ORF">HERI1096_LOCUS9749</name>
</gene>
<feature type="chain" id="PRO_5030716542" description="UVR domain-containing protein" evidence="1">
    <location>
        <begin position="25"/>
        <end position="139"/>
    </location>
</feature>
<evidence type="ECO:0008006" key="3">
    <source>
        <dbReference type="Google" id="ProtNLM"/>
    </source>
</evidence>
<sequence>MRQSSPLMVMALATATAFTPASTAIRVAHGHRGVCSMNAGSFVPKDALRDVKVDIAIQRHIVQECENDEECALETLGELRDRIQQATDAEALREKETELRELASAHSAEKRQREATLKVLEDQRRSLVAMLWDDRRYDI</sequence>
<accession>A0A7S3AM34</accession>
<feature type="signal peptide" evidence="1">
    <location>
        <begin position="1"/>
        <end position="24"/>
    </location>
</feature>
<proteinExistence type="predicted"/>
<dbReference type="EMBL" id="HBHX01017455">
    <property type="protein sequence ID" value="CAE0109089.1"/>
    <property type="molecule type" value="Transcribed_RNA"/>
</dbReference>
<name>A0A7S3AM34_9EUKA</name>
<organism evidence="2">
    <name type="scientific">Haptolina ericina</name>
    <dbReference type="NCBI Taxonomy" id="156174"/>
    <lineage>
        <taxon>Eukaryota</taxon>
        <taxon>Haptista</taxon>
        <taxon>Haptophyta</taxon>
        <taxon>Prymnesiophyceae</taxon>
        <taxon>Prymnesiales</taxon>
        <taxon>Prymnesiaceae</taxon>
        <taxon>Haptolina</taxon>
    </lineage>
</organism>
<evidence type="ECO:0000313" key="2">
    <source>
        <dbReference type="EMBL" id="CAE0109089.1"/>
    </source>
</evidence>
<protein>
    <recommendedName>
        <fullName evidence="3">UVR domain-containing protein</fullName>
    </recommendedName>
</protein>
<keyword evidence="1" id="KW-0732">Signal</keyword>